<dbReference type="PANTHER" id="PTHR21090:SF5">
    <property type="entry name" value="PENTAFUNCTIONAL AROM POLYPEPTIDE"/>
    <property type="match status" value="1"/>
</dbReference>
<keyword evidence="5" id="KW-1185">Reference proteome</keyword>
<dbReference type="PANTHER" id="PTHR21090">
    <property type="entry name" value="AROM/DEHYDROQUINATE SYNTHASE"/>
    <property type="match status" value="1"/>
</dbReference>
<dbReference type="GO" id="GO:0009423">
    <property type="term" value="P:chorismate biosynthetic process"/>
    <property type="evidence" value="ECO:0007669"/>
    <property type="project" value="TreeGrafter"/>
</dbReference>
<dbReference type="InterPro" id="IPR013792">
    <property type="entry name" value="RNA3'P_cycl/enolpyr_Trfase_a/b"/>
</dbReference>
<dbReference type="InterPro" id="IPR001986">
    <property type="entry name" value="Enolpyruvate_Tfrase_dom"/>
</dbReference>
<protein>
    <recommendedName>
        <fullName evidence="3">Enolpyruvate transferase domain-containing protein</fullName>
    </recommendedName>
</protein>
<evidence type="ECO:0000313" key="4">
    <source>
        <dbReference type="EMBL" id="MQL87485.1"/>
    </source>
</evidence>
<dbReference type="SUPFAM" id="SSF55205">
    <property type="entry name" value="EPT/RTPC-like"/>
    <property type="match status" value="1"/>
</dbReference>
<evidence type="ECO:0000256" key="1">
    <source>
        <dbReference type="ARBA" id="ARBA00022679"/>
    </source>
</evidence>
<evidence type="ECO:0000313" key="5">
    <source>
        <dbReference type="Proteomes" id="UP000652761"/>
    </source>
</evidence>
<dbReference type="AlphaFoldDB" id="A0A843UV65"/>
<dbReference type="GO" id="GO:0003866">
    <property type="term" value="F:3-phosphoshikimate 1-carboxyvinyltransferase activity"/>
    <property type="evidence" value="ECO:0007669"/>
    <property type="project" value="TreeGrafter"/>
</dbReference>
<sequence length="414" mass="44169">MSPIKLRKPFSRILLSCRDAQGELASHFDAIVHRPQAPPSALGVGCFLSTPPSPSREPHLFRPPSFTSLAPPPPACFHHLSRSRHPYLHQPLDVSPAVWSPGPAPGPSPSSSVWDGTWRDIPPRARVGTWVASVPSPLRVSAYCSAATTEKPSTVPEIGKTMVDNLLHSDDVQYMLAALKTLGLHVKDDSTLKRAVVEGCGGQFPVGKNANEVKLFLAGTAKRPLTAAVTAAGGNSRYILDGVPRMRERPIGDLVSSLKQLGGDVDCILGTNSPSVLINANGGLPGGPKKTASMPRRSPPPPPSLRVQGRNVSPQSEKEAQHSRYSQSALTVDGNGGSSQSALTVDGNGGPLGAFWSTLHAVTGFGGQLDKSPQFDEDQTRVASISVCLRDKFRIRVTRKVMCPFIGWLSQTFK</sequence>
<dbReference type="Pfam" id="PF00275">
    <property type="entry name" value="EPSP_synthase"/>
    <property type="match status" value="1"/>
</dbReference>
<dbReference type="InterPro" id="IPR036968">
    <property type="entry name" value="Enolpyruvate_Tfrase_sf"/>
</dbReference>
<feature type="region of interest" description="Disordered" evidence="2">
    <location>
        <begin position="279"/>
        <end position="345"/>
    </location>
</feature>
<evidence type="ECO:0000256" key="2">
    <source>
        <dbReference type="SAM" id="MobiDB-lite"/>
    </source>
</evidence>
<dbReference type="EMBL" id="NMUH01000981">
    <property type="protein sequence ID" value="MQL87485.1"/>
    <property type="molecule type" value="Genomic_DNA"/>
</dbReference>
<dbReference type="Gene3D" id="3.65.10.10">
    <property type="entry name" value="Enolpyruvate transferase domain"/>
    <property type="match status" value="1"/>
</dbReference>
<accession>A0A843UV65</accession>
<evidence type="ECO:0000259" key="3">
    <source>
        <dbReference type="Pfam" id="PF00275"/>
    </source>
</evidence>
<feature type="non-terminal residue" evidence="4">
    <location>
        <position position="1"/>
    </location>
</feature>
<gene>
    <name evidence="4" type="ORF">Taro_020023</name>
</gene>
<proteinExistence type="predicted"/>
<keyword evidence="1" id="KW-0808">Transferase</keyword>
<name>A0A843UV65_COLES</name>
<dbReference type="Proteomes" id="UP000652761">
    <property type="component" value="Unassembled WGS sequence"/>
</dbReference>
<feature type="domain" description="Enolpyruvate transferase" evidence="3">
    <location>
        <begin position="159"/>
        <end position="280"/>
    </location>
</feature>
<dbReference type="OrthoDB" id="197068at2759"/>
<organism evidence="4 5">
    <name type="scientific">Colocasia esculenta</name>
    <name type="common">Wild taro</name>
    <name type="synonym">Arum esculentum</name>
    <dbReference type="NCBI Taxonomy" id="4460"/>
    <lineage>
        <taxon>Eukaryota</taxon>
        <taxon>Viridiplantae</taxon>
        <taxon>Streptophyta</taxon>
        <taxon>Embryophyta</taxon>
        <taxon>Tracheophyta</taxon>
        <taxon>Spermatophyta</taxon>
        <taxon>Magnoliopsida</taxon>
        <taxon>Liliopsida</taxon>
        <taxon>Araceae</taxon>
        <taxon>Aroideae</taxon>
        <taxon>Colocasieae</taxon>
        <taxon>Colocasia</taxon>
    </lineage>
</organism>
<reference evidence="4" key="1">
    <citation type="submission" date="2017-07" db="EMBL/GenBank/DDBJ databases">
        <title>Taro Niue Genome Assembly and Annotation.</title>
        <authorList>
            <person name="Atibalentja N."/>
            <person name="Keating K."/>
            <person name="Fields C.J."/>
        </authorList>
    </citation>
    <scope>NUCLEOTIDE SEQUENCE</scope>
    <source>
        <strain evidence="4">Niue_2</strain>
        <tissue evidence="4">Leaf</tissue>
    </source>
</reference>
<comment type="caution">
    <text evidence="4">The sequence shown here is derived from an EMBL/GenBank/DDBJ whole genome shotgun (WGS) entry which is preliminary data.</text>
</comment>